<dbReference type="InterPro" id="IPR004629">
    <property type="entry name" value="WecG_TagA_CpsF"/>
</dbReference>
<evidence type="ECO:0000313" key="4">
    <source>
        <dbReference type="Proteomes" id="UP001500200"/>
    </source>
</evidence>
<keyword evidence="2" id="KW-0808">Transferase</keyword>
<keyword evidence="1" id="KW-0328">Glycosyltransferase</keyword>
<gene>
    <name evidence="3" type="ORF">GCM10023346_44650</name>
</gene>
<dbReference type="EMBL" id="BAABKK010000034">
    <property type="protein sequence ID" value="GAA5201082.1"/>
    <property type="molecule type" value="Genomic_DNA"/>
</dbReference>
<evidence type="ECO:0000256" key="2">
    <source>
        <dbReference type="ARBA" id="ARBA00022679"/>
    </source>
</evidence>
<evidence type="ECO:0000313" key="3">
    <source>
        <dbReference type="EMBL" id="GAA5201082.1"/>
    </source>
</evidence>
<dbReference type="RefSeq" id="WP_345452829.1">
    <property type="nucleotide sequence ID" value="NZ_BAABKK010000034.1"/>
</dbReference>
<dbReference type="PANTHER" id="PTHR34136">
    <property type="match status" value="1"/>
</dbReference>
<dbReference type="PANTHER" id="PTHR34136:SF1">
    <property type="entry name" value="UDP-N-ACETYL-D-MANNOSAMINURONIC ACID TRANSFERASE"/>
    <property type="match status" value="1"/>
</dbReference>
<dbReference type="CDD" id="cd06533">
    <property type="entry name" value="Glyco_transf_WecG_TagA"/>
    <property type="match status" value="1"/>
</dbReference>
<accession>A0ABP9SSD3</accession>
<keyword evidence="4" id="KW-1185">Reference proteome</keyword>
<evidence type="ECO:0000256" key="1">
    <source>
        <dbReference type="ARBA" id="ARBA00022676"/>
    </source>
</evidence>
<dbReference type="Proteomes" id="UP001500200">
    <property type="component" value="Unassembled WGS sequence"/>
</dbReference>
<dbReference type="NCBIfam" id="TIGR00696">
    <property type="entry name" value="wecG_tagA_cpsF"/>
    <property type="match status" value="1"/>
</dbReference>
<reference evidence="4" key="1">
    <citation type="journal article" date="2019" name="Int. J. Syst. Evol. Microbiol.">
        <title>The Global Catalogue of Microorganisms (GCM) 10K type strain sequencing project: providing services to taxonomists for standard genome sequencing and annotation.</title>
        <authorList>
            <consortium name="The Broad Institute Genomics Platform"/>
            <consortium name="The Broad Institute Genome Sequencing Center for Infectious Disease"/>
            <person name="Wu L."/>
            <person name="Ma J."/>
        </authorList>
    </citation>
    <scope>NUCLEOTIDE SEQUENCE [LARGE SCALE GENOMIC DNA]</scope>
    <source>
        <strain evidence="4">JCM 18514</strain>
    </source>
</reference>
<comment type="caution">
    <text evidence="3">The sequence shown here is derived from an EMBL/GenBank/DDBJ whole genome shotgun (WGS) entry which is preliminary data.</text>
</comment>
<organism evidence="3 4">
    <name type="scientific">Arthrobacter gyeryongensis</name>
    <dbReference type="NCBI Taxonomy" id="1650592"/>
    <lineage>
        <taxon>Bacteria</taxon>
        <taxon>Bacillati</taxon>
        <taxon>Actinomycetota</taxon>
        <taxon>Actinomycetes</taxon>
        <taxon>Micrococcales</taxon>
        <taxon>Micrococcaceae</taxon>
        <taxon>Arthrobacter</taxon>
    </lineage>
</organism>
<sequence length="265" mass="29119">MSLVRDRVPLLDVDVTALCADELIEAISGYVSDGTTKVVLGHNLHSVTLFHSSPDFRRLYERSDVVLMDGAPVAMLWGLGRRTGSRDDGAGLMEYRLGSTDWVPALGGVEGLRRIAVVGAGPEANSKTVERLRKIVPGAEVSGRPGENWNDASEEAAVAWLAEFRPQLVLLGLGMPLQESVLHRRLDELPPAVYCTVGGAIEQLAGLQKLAPRWLGRLGLEWAWRLVLHPGRVAYRVFGEPWVLLGLLVRRRLSRRNSTPRPVGR</sequence>
<proteinExistence type="predicted"/>
<dbReference type="Pfam" id="PF03808">
    <property type="entry name" value="Glyco_tran_WecG"/>
    <property type="match status" value="1"/>
</dbReference>
<protein>
    <submittedName>
        <fullName evidence="3">WecB/TagA/CpsF family glycosyltransferase</fullName>
    </submittedName>
</protein>
<name>A0ABP9SSD3_9MICC</name>